<dbReference type="InterPro" id="IPR039261">
    <property type="entry name" value="FNR_nucleotide-bd"/>
</dbReference>
<gene>
    <name evidence="16" type="ORF">Csa_6G301080</name>
</gene>
<dbReference type="InterPro" id="IPR013112">
    <property type="entry name" value="FAD-bd_8"/>
</dbReference>
<dbReference type="InterPro" id="IPR000778">
    <property type="entry name" value="Cyt_b245_heavy_chain"/>
</dbReference>
<protein>
    <submittedName>
        <fullName evidence="16">Uncharacterized protein</fullName>
    </submittedName>
</protein>
<feature type="transmembrane region" description="Helical" evidence="13">
    <location>
        <begin position="365"/>
        <end position="386"/>
    </location>
</feature>
<dbReference type="SUPFAM" id="SSF47473">
    <property type="entry name" value="EF-hand"/>
    <property type="match status" value="1"/>
</dbReference>
<dbReference type="Pfam" id="PF08022">
    <property type="entry name" value="FAD_binding_8"/>
    <property type="match status" value="1"/>
</dbReference>
<dbReference type="InterPro" id="IPR013121">
    <property type="entry name" value="Fe_red_NAD-bd_6"/>
</dbReference>
<feature type="domain" description="EF-hand" evidence="14">
    <location>
        <begin position="161"/>
        <end position="196"/>
    </location>
</feature>
<evidence type="ECO:0000256" key="4">
    <source>
        <dbReference type="ARBA" id="ARBA00022630"/>
    </source>
</evidence>
<feature type="transmembrane region" description="Helical" evidence="13">
    <location>
        <begin position="465"/>
        <end position="485"/>
    </location>
</feature>
<dbReference type="SUPFAM" id="SSF63380">
    <property type="entry name" value="Riboflavin synthase domain-like"/>
    <property type="match status" value="1"/>
</dbReference>
<dbReference type="PANTHER" id="PTHR11972">
    <property type="entry name" value="NADPH OXIDASE"/>
    <property type="match status" value="1"/>
</dbReference>
<dbReference type="AlphaFoldDB" id="A0A0A0KCS5"/>
<feature type="transmembrane region" description="Helical" evidence="13">
    <location>
        <begin position="656"/>
        <end position="673"/>
    </location>
</feature>
<dbReference type="InterPro" id="IPR013130">
    <property type="entry name" value="Fe3_Rdtase_TM_dom"/>
</dbReference>
<proteinExistence type="inferred from homology"/>
<feature type="transmembrane region" description="Helical" evidence="13">
    <location>
        <begin position="418"/>
        <end position="445"/>
    </location>
</feature>
<evidence type="ECO:0000256" key="6">
    <source>
        <dbReference type="ARBA" id="ARBA00022723"/>
    </source>
</evidence>
<reference evidence="16 17" key="2">
    <citation type="journal article" date="2009" name="PLoS ONE">
        <title>An integrated genetic and cytogenetic map of the cucumber genome.</title>
        <authorList>
            <person name="Ren Y."/>
            <person name="Zhang Z."/>
            <person name="Liu J."/>
            <person name="Staub J.E."/>
            <person name="Han Y."/>
            <person name="Cheng Z."/>
            <person name="Li X."/>
            <person name="Lu J."/>
            <person name="Miao H."/>
            <person name="Kang H."/>
            <person name="Xie B."/>
            <person name="Gu X."/>
            <person name="Wang X."/>
            <person name="Du Y."/>
            <person name="Jin W."/>
            <person name="Huang S."/>
        </authorList>
    </citation>
    <scope>NUCLEOTIDE SEQUENCE [LARGE SCALE GENOMIC DNA]</scope>
    <source>
        <strain evidence="17">cv. 9930</strain>
    </source>
</reference>
<keyword evidence="5 13" id="KW-0812">Transmembrane</keyword>
<evidence type="ECO:0000256" key="10">
    <source>
        <dbReference type="ARBA" id="ARBA00022989"/>
    </source>
</evidence>
<feature type="domain" description="EF-hand" evidence="14">
    <location>
        <begin position="205"/>
        <end position="240"/>
    </location>
</feature>
<dbReference type="GO" id="GO:0042742">
    <property type="term" value="P:defense response to bacterium"/>
    <property type="evidence" value="ECO:0007669"/>
    <property type="project" value="UniProtKB-ARBA"/>
</dbReference>
<dbReference type="SUPFAM" id="SSF52343">
    <property type="entry name" value="Ferredoxin reductase-like, C-terminal NADP-linked domain"/>
    <property type="match status" value="1"/>
</dbReference>
<evidence type="ECO:0000256" key="1">
    <source>
        <dbReference type="ARBA" id="ARBA00004141"/>
    </source>
</evidence>
<evidence type="ECO:0000259" key="15">
    <source>
        <dbReference type="PROSITE" id="PS51384"/>
    </source>
</evidence>
<dbReference type="Pfam" id="PF13405">
    <property type="entry name" value="EF-hand_6"/>
    <property type="match status" value="1"/>
</dbReference>
<dbReference type="eggNOG" id="KOG0039">
    <property type="taxonomic scope" value="Eukaryota"/>
</dbReference>
<dbReference type="Pfam" id="PF01794">
    <property type="entry name" value="Ferric_reduct"/>
    <property type="match status" value="1"/>
</dbReference>
<dbReference type="SFLD" id="SFLDG01169">
    <property type="entry name" value="NADPH_oxidase_subgroup_(NOX)"/>
    <property type="match status" value="1"/>
</dbReference>
<sequence>MECADKKPVKENPGECPLESIEIDHMTTYEKADEQRDLNQGDLKQSNYSYAVKKTVAETSQPVFGIRRRRKPFSMLRFLDGFKDGKEEEAWKATEKCFHQQAPDGKLSRDKFGACIGMKKDSTDFGGELFDVLARRRGIMGAKGITLQELRDFWEDLTKEDLDSRLRIFFDFCDKNGDGKISREEVKSVLEWSASANNLKNLEREAETFASLIMEELDPDGNGFIEIEDMETLVKAMWTSEEKKRLQSQDSKLRTSSLILGRCKTPAGKFLKEAEEAIIANWKRIWVLILWLAINLGLFVWKFMEYRDKGVFEVMGYCVSVAKGAAETLKFNMALILFLVCRGTITKLRSTFLNSIFPFDDHIHFHMVVAVAIAVGTFLHVIMHVACDFPRLISCPNNKFMAILGSDFNYKKPSYFDLVASVPGITGIIMIIIMAFCFTLATPLFRRHKDKLPPLLQHLAGFNAFWYAHHLLVLCYALLIVHGYFIFLVEAWYKKTTWMYVAVPVLLYFIERLLIKFREFYHPVDVKKAVVYEGNVLALYLTKPTEFEYKKSGMYMFVKCPDISNFEWHPFSITSAPGDDYLSVHIQAVGDWTRELRNRFQKECDPESTRRKRGIVRQETKLSLDYIPSKSSKKYPQILIKGPYGAPAQSYKNYDILLLIGLGIGATPMISILKDLLNQIKKSDSHATDAQKVPKRAYFYWVTKEQASFEWFKGVMDDVAEYDHNEIIEMHNHLSCVHEEGDVRSVLITMLQQIQKSRGEEVDVVSGSRIRTHFGRPNWEKVFERLALAHSGSEIGVFYCGTYNLVKDLRGLCKNFSGSSRSTRFRFHKENF</sequence>
<dbReference type="Gramene" id="KGN47338">
    <property type="protein sequence ID" value="KGN47338"/>
    <property type="gene ID" value="Csa_6G301080"/>
</dbReference>
<dbReference type="Gene3D" id="3.40.50.80">
    <property type="entry name" value="Nucleotide-binding domain of ferredoxin-NADP reductase (FNR) module"/>
    <property type="match status" value="1"/>
</dbReference>
<evidence type="ECO:0000256" key="12">
    <source>
        <dbReference type="ARBA" id="ARBA00023136"/>
    </source>
</evidence>
<dbReference type="InterPro" id="IPR013623">
    <property type="entry name" value="NADPH_Ox"/>
</dbReference>
<keyword evidence="3" id="KW-0575">Peroxidase</keyword>
<evidence type="ECO:0000259" key="14">
    <source>
        <dbReference type="PROSITE" id="PS50222"/>
    </source>
</evidence>
<dbReference type="PROSITE" id="PS51384">
    <property type="entry name" value="FAD_FR"/>
    <property type="match status" value="1"/>
</dbReference>
<dbReference type="GO" id="GO:0005886">
    <property type="term" value="C:plasma membrane"/>
    <property type="evidence" value="ECO:0000318"/>
    <property type="project" value="GO_Central"/>
</dbReference>
<dbReference type="Pfam" id="PF08030">
    <property type="entry name" value="NAD_binding_6"/>
    <property type="match status" value="1"/>
</dbReference>
<evidence type="ECO:0000313" key="16">
    <source>
        <dbReference type="EMBL" id="KGN47338.1"/>
    </source>
</evidence>
<keyword evidence="6" id="KW-0479">Metal-binding</keyword>
<keyword evidence="11" id="KW-0560">Oxidoreductase</keyword>
<dbReference type="InterPro" id="IPR017927">
    <property type="entry name" value="FAD-bd_FR_type"/>
</dbReference>
<keyword evidence="8" id="KW-0106">Calcium</keyword>
<feature type="transmembrane region" description="Helical" evidence="13">
    <location>
        <begin position="285"/>
        <end position="304"/>
    </location>
</feature>
<dbReference type="GO" id="GO:0004601">
    <property type="term" value="F:peroxidase activity"/>
    <property type="evidence" value="ECO:0007669"/>
    <property type="project" value="UniProtKB-KW"/>
</dbReference>
<evidence type="ECO:0000256" key="11">
    <source>
        <dbReference type="ARBA" id="ARBA00023002"/>
    </source>
</evidence>
<dbReference type="InterPro" id="IPR050369">
    <property type="entry name" value="RBOH/FRE"/>
</dbReference>
<evidence type="ECO:0000256" key="7">
    <source>
        <dbReference type="ARBA" id="ARBA00022827"/>
    </source>
</evidence>
<dbReference type="PRINTS" id="PR00466">
    <property type="entry name" value="GP91PHOX"/>
</dbReference>
<comment type="similarity">
    <text evidence="2">Belongs to the RBOH (TC 5.B.1.3) family.</text>
</comment>
<keyword evidence="4" id="KW-0285">Flavoprotein</keyword>
<dbReference type="CDD" id="cd06186">
    <property type="entry name" value="NOX_Duox_like_FAD_NADP"/>
    <property type="match status" value="1"/>
</dbReference>
<keyword evidence="10 13" id="KW-1133">Transmembrane helix</keyword>
<evidence type="ECO:0000256" key="3">
    <source>
        <dbReference type="ARBA" id="ARBA00022559"/>
    </source>
</evidence>
<reference evidence="16 17" key="1">
    <citation type="journal article" date="2009" name="Nat. Genet.">
        <title>The genome of the cucumber, Cucumis sativus L.</title>
        <authorList>
            <person name="Huang S."/>
            <person name="Li R."/>
            <person name="Zhang Z."/>
            <person name="Li L."/>
            <person name="Gu X."/>
            <person name="Fan W."/>
            <person name="Lucas W.J."/>
            <person name="Wang X."/>
            <person name="Xie B."/>
            <person name="Ni P."/>
            <person name="Ren Y."/>
            <person name="Zhu H."/>
            <person name="Li J."/>
            <person name="Lin K."/>
            <person name="Jin W."/>
            <person name="Fei Z."/>
            <person name="Li G."/>
            <person name="Staub J."/>
            <person name="Kilian A."/>
            <person name="van der Vossen E.A."/>
            <person name="Wu Y."/>
            <person name="Guo J."/>
            <person name="He J."/>
            <person name="Jia Z."/>
            <person name="Ren Y."/>
            <person name="Tian G."/>
            <person name="Lu Y."/>
            <person name="Ruan J."/>
            <person name="Qian W."/>
            <person name="Wang M."/>
            <person name="Huang Q."/>
            <person name="Li B."/>
            <person name="Xuan Z."/>
            <person name="Cao J."/>
            <person name="Asan"/>
            <person name="Wu Z."/>
            <person name="Zhang J."/>
            <person name="Cai Q."/>
            <person name="Bai Y."/>
            <person name="Zhao B."/>
            <person name="Han Y."/>
            <person name="Li Y."/>
            <person name="Li X."/>
            <person name="Wang S."/>
            <person name="Shi Q."/>
            <person name="Liu S."/>
            <person name="Cho W.K."/>
            <person name="Kim J.Y."/>
            <person name="Xu Y."/>
            <person name="Heller-Uszynska K."/>
            <person name="Miao H."/>
            <person name="Cheng Z."/>
            <person name="Zhang S."/>
            <person name="Wu J."/>
            <person name="Yang Y."/>
            <person name="Kang H."/>
            <person name="Li M."/>
            <person name="Liang H."/>
            <person name="Ren X."/>
            <person name="Shi Z."/>
            <person name="Wen M."/>
            <person name="Jian M."/>
            <person name="Yang H."/>
            <person name="Zhang G."/>
            <person name="Yang Z."/>
            <person name="Chen R."/>
            <person name="Liu S."/>
            <person name="Li J."/>
            <person name="Ma L."/>
            <person name="Liu H."/>
            <person name="Zhou Y."/>
            <person name="Zhao J."/>
            <person name="Fang X."/>
            <person name="Li G."/>
            <person name="Fang L."/>
            <person name="Li Y."/>
            <person name="Liu D."/>
            <person name="Zheng H."/>
            <person name="Zhang Y."/>
            <person name="Qin N."/>
            <person name="Li Z."/>
            <person name="Yang G."/>
            <person name="Yang S."/>
            <person name="Bolund L."/>
            <person name="Kristiansen K."/>
            <person name="Zheng H."/>
            <person name="Li S."/>
            <person name="Zhang X."/>
            <person name="Yang H."/>
            <person name="Wang J."/>
            <person name="Sun R."/>
            <person name="Zhang B."/>
            <person name="Jiang S."/>
            <person name="Wang J."/>
            <person name="Du Y."/>
            <person name="Li S."/>
        </authorList>
    </citation>
    <scope>NUCLEOTIDE SEQUENCE [LARGE SCALE GENOMIC DNA]</scope>
    <source>
        <strain evidence="17">cv. 9930</strain>
    </source>
</reference>
<dbReference type="GO" id="GO:0016175">
    <property type="term" value="F:superoxide-generating NAD(P)H oxidase activity"/>
    <property type="evidence" value="ECO:0007669"/>
    <property type="project" value="UniProtKB-ARBA"/>
</dbReference>
<comment type="subcellular location">
    <subcellularLocation>
        <location evidence="1">Membrane</location>
        <topology evidence="1">Multi-pass membrane protein</topology>
    </subcellularLocation>
</comment>
<feature type="transmembrane region" description="Helical" evidence="13">
    <location>
        <begin position="324"/>
        <end position="345"/>
    </location>
</feature>
<organism evidence="16 17">
    <name type="scientific">Cucumis sativus</name>
    <name type="common">Cucumber</name>
    <dbReference type="NCBI Taxonomy" id="3659"/>
    <lineage>
        <taxon>Eukaryota</taxon>
        <taxon>Viridiplantae</taxon>
        <taxon>Streptophyta</taxon>
        <taxon>Embryophyta</taxon>
        <taxon>Tracheophyta</taxon>
        <taxon>Spermatophyta</taxon>
        <taxon>Magnoliopsida</taxon>
        <taxon>eudicotyledons</taxon>
        <taxon>Gunneridae</taxon>
        <taxon>Pentapetalae</taxon>
        <taxon>rosids</taxon>
        <taxon>fabids</taxon>
        <taxon>Cucurbitales</taxon>
        <taxon>Cucurbitaceae</taxon>
        <taxon>Benincaseae</taxon>
        <taxon>Cucumis</taxon>
    </lineage>
</organism>
<dbReference type="PROSITE" id="PS50222">
    <property type="entry name" value="EF_HAND_2"/>
    <property type="match status" value="2"/>
</dbReference>
<dbReference type="GO" id="GO:0005509">
    <property type="term" value="F:calcium ion binding"/>
    <property type="evidence" value="ECO:0007669"/>
    <property type="project" value="InterPro"/>
</dbReference>
<dbReference type="Gene3D" id="1.10.238.10">
    <property type="entry name" value="EF-hand"/>
    <property type="match status" value="1"/>
</dbReference>
<dbReference type="FunFam" id="2.40.30.10:FF:000059">
    <property type="entry name" value="dual oxidase isoform X1"/>
    <property type="match status" value="1"/>
</dbReference>
<dbReference type="CDD" id="cd00051">
    <property type="entry name" value="EFh"/>
    <property type="match status" value="1"/>
</dbReference>
<dbReference type="InterPro" id="IPR018247">
    <property type="entry name" value="EF_Hand_1_Ca_BS"/>
</dbReference>
<keyword evidence="7" id="KW-0274">FAD</keyword>
<dbReference type="PANTHER" id="PTHR11972:SF54">
    <property type="entry name" value="RESPIRATORY BURST OXIDASE HOMOLOG PROTEIN J-RELATED"/>
    <property type="match status" value="1"/>
</dbReference>
<keyword evidence="17" id="KW-1185">Reference proteome</keyword>
<dbReference type="GO" id="GO:0009653">
    <property type="term" value="P:anatomical structure morphogenesis"/>
    <property type="evidence" value="ECO:0007669"/>
    <property type="project" value="UniProtKB-ARBA"/>
</dbReference>
<dbReference type="Pfam" id="PF08414">
    <property type="entry name" value="NADPH_Ox"/>
    <property type="match status" value="1"/>
</dbReference>
<evidence type="ECO:0000256" key="13">
    <source>
        <dbReference type="SAM" id="Phobius"/>
    </source>
</evidence>
<dbReference type="InterPro" id="IPR017938">
    <property type="entry name" value="Riboflavin_synthase-like_b-brl"/>
</dbReference>
<evidence type="ECO:0000256" key="9">
    <source>
        <dbReference type="ARBA" id="ARBA00022857"/>
    </source>
</evidence>
<evidence type="ECO:0000256" key="2">
    <source>
        <dbReference type="ARBA" id="ARBA00007975"/>
    </source>
</evidence>
<dbReference type="OMA" id="KERFICA"/>
<reference evidence="16 17" key="3">
    <citation type="journal article" date="2010" name="BMC Genomics">
        <title>Transcriptome sequencing and comparative analysis of cucumber flowers with different sex types.</title>
        <authorList>
            <person name="Guo S."/>
            <person name="Zheng Y."/>
            <person name="Joung J.G."/>
            <person name="Liu S."/>
            <person name="Zhang Z."/>
            <person name="Crasta O.R."/>
            <person name="Sobral B.W."/>
            <person name="Xu Y."/>
            <person name="Huang S."/>
            <person name="Fei Z."/>
        </authorList>
    </citation>
    <scope>NUCLEOTIDE SEQUENCE [LARGE SCALE GENOMIC DNA]</scope>
    <source>
        <strain evidence="17">cv. 9930</strain>
    </source>
</reference>
<feature type="transmembrane region" description="Helical" evidence="13">
    <location>
        <begin position="497"/>
        <end position="515"/>
    </location>
</feature>
<dbReference type="Gene3D" id="2.40.30.10">
    <property type="entry name" value="Translation factors"/>
    <property type="match status" value="1"/>
</dbReference>
<evidence type="ECO:0000256" key="8">
    <source>
        <dbReference type="ARBA" id="ARBA00022837"/>
    </source>
</evidence>
<dbReference type="OrthoDB" id="167398at2759"/>
<dbReference type="InterPro" id="IPR002048">
    <property type="entry name" value="EF_hand_dom"/>
</dbReference>
<dbReference type="GO" id="GO:0016174">
    <property type="term" value="F:NAD(P)H oxidase H2O2-forming activity"/>
    <property type="evidence" value="ECO:0000318"/>
    <property type="project" value="GO_Central"/>
</dbReference>
<dbReference type="Proteomes" id="UP000029981">
    <property type="component" value="Chromosome 6"/>
</dbReference>
<keyword evidence="9" id="KW-0521">NADP</keyword>
<name>A0A0A0KCS5_CUCSA</name>
<keyword evidence="12 13" id="KW-0472">Membrane</keyword>
<accession>A0A0A0KCS5</accession>
<evidence type="ECO:0000313" key="17">
    <source>
        <dbReference type="Proteomes" id="UP000029981"/>
    </source>
</evidence>
<reference evidence="16 17" key="4">
    <citation type="journal article" date="2011" name="BMC Genomics">
        <title>RNA-Seq improves annotation of protein-coding genes in the cucumber genome.</title>
        <authorList>
            <person name="Li Z."/>
            <person name="Zhang Z."/>
            <person name="Yan P."/>
            <person name="Huang S."/>
            <person name="Fei Z."/>
            <person name="Lin K."/>
        </authorList>
    </citation>
    <scope>NUCLEOTIDE SEQUENCE [LARGE SCALE GENOMIC DNA]</scope>
    <source>
        <strain evidence="17">cv. 9930</strain>
    </source>
</reference>
<dbReference type="SMART" id="SM00054">
    <property type="entry name" value="EFh"/>
    <property type="match status" value="2"/>
</dbReference>
<feature type="domain" description="FAD-binding FR-type" evidence="15">
    <location>
        <begin position="519"/>
        <end position="650"/>
    </location>
</feature>
<dbReference type="PROSITE" id="PS00018">
    <property type="entry name" value="EF_HAND_1"/>
    <property type="match status" value="2"/>
</dbReference>
<evidence type="ECO:0000256" key="5">
    <source>
        <dbReference type="ARBA" id="ARBA00022692"/>
    </source>
</evidence>
<dbReference type="KEGG" id="csv:101219908"/>
<dbReference type="EMBL" id="CM002927">
    <property type="protein sequence ID" value="KGN47338.1"/>
    <property type="molecule type" value="Genomic_DNA"/>
</dbReference>
<dbReference type="InterPro" id="IPR011992">
    <property type="entry name" value="EF-hand-dom_pair"/>
</dbReference>